<dbReference type="AlphaFoldDB" id="A0A4P6JLY0"/>
<dbReference type="CDD" id="cd21809">
    <property type="entry name" value="ABC-2_lan_permease-like"/>
    <property type="match status" value="1"/>
</dbReference>
<evidence type="ECO:0000313" key="2">
    <source>
        <dbReference type="EMBL" id="QBD76277.1"/>
    </source>
</evidence>
<feature type="transmembrane region" description="Helical" evidence="1">
    <location>
        <begin position="98"/>
        <end position="122"/>
    </location>
</feature>
<dbReference type="KEGG" id="kbs:EPA93_09750"/>
<dbReference type="RefSeq" id="WP_129886909.1">
    <property type="nucleotide sequence ID" value="NZ_CP035758.1"/>
</dbReference>
<feature type="transmembrane region" description="Helical" evidence="1">
    <location>
        <begin position="165"/>
        <end position="191"/>
    </location>
</feature>
<keyword evidence="1" id="KW-0812">Transmembrane</keyword>
<reference evidence="2 3" key="1">
    <citation type="submission" date="2019-01" db="EMBL/GenBank/DDBJ databases">
        <title>Ktedonosporobacter rubrisoli SCAWS-G2.</title>
        <authorList>
            <person name="Huang Y."/>
            <person name="Yan B."/>
        </authorList>
    </citation>
    <scope>NUCLEOTIDE SEQUENCE [LARGE SCALE GENOMIC DNA]</scope>
    <source>
        <strain evidence="2 3">SCAWS-G2</strain>
    </source>
</reference>
<dbReference type="EMBL" id="CP035758">
    <property type="protein sequence ID" value="QBD76277.1"/>
    <property type="molecule type" value="Genomic_DNA"/>
</dbReference>
<gene>
    <name evidence="2" type="ORF">EPA93_09750</name>
</gene>
<evidence type="ECO:0000313" key="3">
    <source>
        <dbReference type="Proteomes" id="UP000290365"/>
    </source>
</evidence>
<keyword evidence="1" id="KW-0472">Membrane</keyword>
<keyword evidence="3" id="KW-1185">Reference proteome</keyword>
<evidence type="ECO:0008006" key="4">
    <source>
        <dbReference type="Google" id="ProtNLM"/>
    </source>
</evidence>
<feature type="transmembrane region" description="Helical" evidence="1">
    <location>
        <begin position="134"/>
        <end position="158"/>
    </location>
</feature>
<organism evidence="2 3">
    <name type="scientific">Ktedonosporobacter rubrisoli</name>
    <dbReference type="NCBI Taxonomy" id="2509675"/>
    <lineage>
        <taxon>Bacteria</taxon>
        <taxon>Bacillati</taxon>
        <taxon>Chloroflexota</taxon>
        <taxon>Ktedonobacteria</taxon>
        <taxon>Ktedonobacterales</taxon>
        <taxon>Ktedonosporobacteraceae</taxon>
        <taxon>Ktedonosporobacter</taxon>
    </lineage>
</organism>
<sequence>MAFLRCLSAELHKYKRSTLLLICIVAPVFVGFAAMRPYIGEPRTAETTRMFMIQYSTNWGLFMVIPLTALIAAMSCALENDSWKMLMAQPVARSWLYLAKLVAINLFIIGMGCILDLLMWLVGTLLGLPGIEPWLSLWGFTGISVLALLPVSALHLWISTRFRHFLVPTSLGILGIIIGLLASSSTTWYYLPWCYVISYQVHGKVHPPDTNYLLVGIAMGLVLTMLGMLDFVHRELTA</sequence>
<evidence type="ECO:0000256" key="1">
    <source>
        <dbReference type="SAM" id="Phobius"/>
    </source>
</evidence>
<accession>A0A4P6JLY0</accession>
<dbReference type="Proteomes" id="UP000290365">
    <property type="component" value="Chromosome"/>
</dbReference>
<name>A0A4P6JLY0_KTERU</name>
<feature type="transmembrane region" description="Helical" evidence="1">
    <location>
        <begin position="20"/>
        <end position="39"/>
    </location>
</feature>
<feature type="transmembrane region" description="Helical" evidence="1">
    <location>
        <begin position="211"/>
        <end position="232"/>
    </location>
</feature>
<keyword evidence="1" id="KW-1133">Transmembrane helix</keyword>
<dbReference type="Pfam" id="PF12730">
    <property type="entry name" value="ABC2_membrane_4"/>
    <property type="match status" value="1"/>
</dbReference>
<feature type="transmembrane region" description="Helical" evidence="1">
    <location>
        <begin position="59"/>
        <end position="78"/>
    </location>
</feature>
<protein>
    <recommendedName>
        <fullName evidence="4">ABC transporter permease</fullName>
    </recommendedName>
</protein>
<proteinExistence type="predicted"/>